<sequence length="1833" mass="205121">MTTPSYYVTIDSEFRDDQKYPFPTDFSVKFKDTTTGTQVLGVPTGPNIQDSFFTPLQIDPDFKTIDLRVKNGTITNVKRVSTNKILCCGLGIPEPNVASYNLEVYNDSTIYISVTINSTDGIVPYLLCMDYDGTNYTFNWIIYALGVNNITDRSSFEVDVNNNIFFAFDYSAIQMQIKIDTGSGVPGTFYTIKDTSFPVNNNSILAITAFTLLGDVYTINGHSWGYHLYSCNSDLKSTMPSGRFNLNIDTALNLYISANINPYNPTLTYSTGTYTFSNNVYSWGTPFSQFSTEFIAIYYSIPPPLYIGGEYQIRALRFDRGGGTSSLTELNNNIVTTVPGPFPNSDYAYPIFPMFGNNSFGTLYSGNYYIITASRGTPGLIYDFVLSGMDITTGIFTWGIQTANDSGDANFKFSNAIRYNNYMICVTPEYTGLSPGPAPFYNQVRLRYSYLDLTNIGAGFQTLLNTNNIFNFNSNFISSSNYVKPSMYLDGNTLYVMVGDLYSKVTVIVYTLSGALTLTENSRSTSLTFSSISSLPIPQMYKVSSQLYILLGFEDGTNTVLLSYPTYTALSYLNALYNPCQIIPNYLGATFIFDSKKTVYNVSTPTVPILITSQFPNIISADLYGKYNSTSVTFGFVTKDFGSSGKIDFYISDPLLKDTVLNSQQYYKNDTNTSTIDTSNNVYPGLDLVILDNSINIVSLVSQNIIIDNISTISNIVSAASSFPAINASPDTYLLNNYSFTLQNLANFKTIRYNDFIYVFIAFFRTGPPAPVIAGGRHFWLAVTKMDLNFNFLHSTYTYIVYGGLYPNIVMDMNVFVYNNILSCNILLQSDVLRCYNVVNDTIYQTLNVVLPGPSTSPIVFGATWKPVAMKQQEYPNNTNWCFVQYLQDNYSDGVFLSNVYSIDITNANTGPTGAITSYNTSYVQDYFGGHYQSFDIFRYPDASIYLFSRSIGNSNVACWNVTNPTNPTGTSYIPGWNYQPNQNIVPTLPFTNSPWNYNNNIGPLKLSQNPLSGKIYGYQTQTPVFDGTYESTLFTNYFAYRDYTNISSVPGSNLIPIDVTGVTGARCVDIKIGNFNQKVYAVLVISTPYQLLTTTPNSCCYKVYDMTNPDFAATYYSPTQDFIRVEQGYLMGLLLGNSFLEKINAEGISQWLDQFGGGYSIGASRGLDINVNNMIIDNTLNYIYIIGGWKYILETYRGNEFILKNQVTSNYSSYNGFICKIDLTTNGQFVWLMPSYGSSDIYFERLNYISSKNLISFVTHFSTPIMLLNDIQLSGVAPYTNPVTSILNLTNTSSETSALITITPAGKLSFSCKLFTNQQSSYIRLYDLSIDEATSLKTIKVIGITNTNELRSIDSSNIENQITYTNIDPILQQSLIFYSYDLNGLYLNSDRIEFPPNMTVEVSDIKSFSISNRIGIFPNIKSLVPNTYINLYNKDGTLATGTNTYFTNNYNSLFIQYLYNPTYTDVNGISYSKIILQDTFNFTPESLVNYHLFIQGNLFDSYIGTTTQIADTTTLNKNFTIRHNFIENSKDTLILNQVIDIKNIVRKNLSYQGTEWAGSISPSELPGIISYNNTIAPSNPIIITALYGLTSINTSATGYYLMYATGTEINYITINSITYSAGAYQMNITNPSQALNQDLPPGIYYGPYIYFTETNQNAYYTLQFSPGTIYDKVYYNLKLNSLLIPNRRITSSFLPGTRSINDFRYIYLEVYNEDDNGNIDISVVNNYFTNNQNFVSLNQRTKTLFEIPIAGVSVNSDTNFVVLSTTSNIPILVISPGYYNLHIRLVDMYGNIINFDSTPNSAKTSDSIFSGSTVDTSLMQIAANFTFTKITK</sequence>
<name>A0A6C0HER7_9ZZZZ</name>
<reference evidence="1" key="1">
    <citation type="journal article" date="2020" name="Nature">
        <title>Giant virus diversity and host interactions through global metagenomics.</title>
        <authorList>
            <person name="Schulz F."/>
            <person name="Roux S."/>
            <person name="Paez-Espino D."/>
            <person name="Jungbluth S."/>
            <person name="Walsh D.A."/>
            <person name="Denef V.J."/>
            <person name="McMahon K.D."/>
            <person name="Konstantinidis K.T."/>
            <person name="Eloe-Fadrosh E.A."/>
            <person name="Kyrpides N.C."/>
            <person name="Woyke T."/>
        </authorList>
    </citation>
    <scope>NUCLEOTIDE SEQUENCE</scope>
    <source>
        <strain evidence="1">GVMAG-M-3300023179-92</strain>
    </source>
</reference>
<protein>
    <submittedName>
        <fullName evidence="1">Uncharacterized protein</fullName>
    </submittedName>
</protein>
<proteinExistence type="predicted"/>
<accession>A0A6C0HER7</accession>
<evidence type="ECO:0000313" key="1">
    <source>
        <dbReference type="EMBL" id="QHT78646.1"/>
    </source>
</evidence>
<organism evidence="1">
    <name type="scientific">viral metagenome</name>
    <dbReference type="NCBI Taxonomy" id="1070528"/>
    <lineage>
        <taxon>unclassified sequences</taxon>
        <taxon>metagenomes</taxon>
        <taxon>organismal metagenomes</taxon>
    </lineage>
</organism>
<dbReference type="EMBL" id="MN739934">
    <property type="protein sequence ID" value="QHT78646.1"/>
    <property type="molecule type" value="Genomic_DNA"/>
</dbReference>